<sequence length="93" mass="10287">MEGCVPYSSLIKTSTPREARLFRNNKSQAVRIPVDFELPGKSVLIHKDGDCLIIEPLAHKGLSAALANLQPLLPEDYFPEINTTSQPLSEIEL</sequence>
<dbReference type="KEGG" id="bomb:GT348_07155"/>
<accession>A0A6P1NHM9</accession>
<organism evidence="1 2">
    <name type="scientific">Aristophania vespae</name>
    <dbReference type="NCBI Taxonomy" id="2697033"/>
    <lineage>
        <taxon>Bacteria</taxon>
        <taxon>Pseudomonadati</taxon>
        <taxon>Pseudomonadota</taxon>
        <taxon>Alphaproteobacteria</taxon>
        <taxon>Acetobacterales</taxon>
        <taxon>Acetobacteraceae</taxon>
        <taxon>Aristophania</taxon>
    </lineage>
</organism>
<proteinExistence type="predicted"/>
<dbReference type="Gene3D" id="2.10.260.10">
    <property type="match status" value="1"/>
</dbReference>
<dbReference type="PANTHER" id="PTHR37550">
    <property type="entry name" value="ANTITOXIN VAPB1"/>
    <property type="match status" value="1"/>
</dbReference>
<dbReference type="InterPro" id="IPR037914">
    <property type="entry name" value="SpoVT-AbrB_sf"/>
</dbReference>
<keyword evidence="2" id="KW-1185">Reference proteome</keyword>
<dbReference type="SUPFAM" id="SSF89447">
    <property type="entry name" value="AbrB/MazE/MraZ-like"/>
    <property type="match status" value="1"/>
</dbReference>
<evidence type="ECO:0000313" key="2">
    <source>
        <dbReference type="Proteomes" id="UP000463975"/>
    </source>
</evidence>
<dbReference type="Proteomes" id="UP000463975">
    <property type="component" value="Chromosome"/>
</dbReference>
<dbReference type="PANTHER" id="PTHR37550:SF1">
    <property type="entry name" value="SSL1300 PROTEIN"/>
    <property type="match status" value="1"/>
</dbReference>
<reference evidence="1 2" key="1">
    <citation type="submission" date="2020-01" db="EMBL/GenBank/DDBJ databases">
        <title>Genome sequencing of strain KACC 21507.</title>
        <authorList>
            <person name="Heo J."/>
            <person name="Kim S.-J."/>
            <person name="Kim J.-S."/>
            <person name="Hong S.-B."/>
            <person name="Kwon S.-W."/>
        </authorList>
    </citation>
    <scope>NUCLEOTIDE SEQUENCE [LARGE SCALE GENOMIC DNA]</scope>
    <source>
        <strain evidence="1 2">KACC 21507</strain>
    </source>
</reference>
<dbReference type="EMBL" id="CP047652">
    <property type="protein sequence ID" value="QHI96040.1"/>
    <property type="molecule type" value="Genomic_DNA"/>
</dbReference>
<dbReference type="InterPro" id="IPR051734">
    <property type="entry name" value="VapB_TA_antitoxins"/>
</dbReference>
<name>A0A6P1NHM9_9PROT</name>
<keyword evidence="1" id="KW-0238">DNA-binding</keyword>
<gene>
    <name evidence="1" type="ORF">GT348_07155</name>
</gene>
<dbReference type="AlphaFoldDB" id="A0A6P1NHM9"/>
<dbReference type="GO" id="GO:0003677">
    <property type="term" value="F:DNA binding"/>
    <property type="evidence" value="ECO:0007669"/>
    <property type="project" value="UniProtKB-KW"/>
</dbReference>
<protein>
    <submittedName>
        <fullName evidence="1">AbrB/MazE/SpoVT family DNA-binding domain-containing protein</fullName>
    </submittedName>
</protein>
<evidence type="ECO:0000313" key="1">
    <source>
        <dbReference type="EMBL" id="QHI96040.1"/>
    </source>
</evidence>